<keyword evidence="2" id="KW-1185">Reference proteome</keyword>
<name>A0AAE1UDH7_9EUCA</name>
<dbReference type="EMBL" id="JAWZYT010000749">
    <property type="protein sequence ID" value="KAK4319487.1"/>
    <property type="molecule type" value="Genomic_DNA"/>
</dbReference>
<accession>A0AAE1UDH7</accession>
<dbReference type="Proteomes" id="UP001292094">
    <property type="component" value="Unassembled WGS sequence"/>
</dbReference>
<comment type="caution">
    <text evidence="1">The sequence shown here is derived from an EMBL/GenBank/DDBJ whole genome shotgun (WGS) entry which is preliminary data.</text>
</comment>
<reference evidence="1" key="1">
    <citation type="submission" date="2023-11" db="EMBL/GenBank/DDBJ databases">
        <title>Genome assemblies of two species of porcelain crab, Petrolisthes cinctipes and Petrolisthes manimaculis (Anomura: Porcellanidae).</title>
        <authorList>
            <person name="Angst P."/>
        </authorList>
    </citation>
    <scope>NUCLEOTIDE SEQUENCE</scope>
    <source>
        <strain evidence="1">PB745_02</strain>
        <tissue evidence="1">Gill</tissue>
    </source>
</reference>
<protein>
    <submittedName>
        <fullName evidence="1">Uncharacterized protein</fullName>
    </submittedName>
</protein>
<organism evidence="1 2">
    <name type="scientific">Petrolisthes manimaculis</name>
    <dbReference type="NCBI Taxonomy" id="1843537"/>
    <lineage>
        <taxon>Eukaryota</taxon>
        <taxon>Metazoa</taxon>
        <taxon>Ecdysozoa</taxon>
        <taxon>Arthropoda</taxon>
        <taxon>Crustacea</taxon>
        <taxon>Multicrustacea</taxon>
        <taxon>Malacostraca</taxon>
        <taxon>Eumalacostraca</taxon>
        <taxon>Eucarida</taxon>
        <taxon>Decapoda</taxon>
        <taxon>Pleocyemata</taxon>
        <taxon>Anomura</taxon>
        <taxon>Galatheoidea</taxon>
        <taxon>Porcellanidae</taxon>
        <taxon>Petrolisthes</taxon>
    </lineage>
</organism>
<sequence length="119" mass="13852">MELNEKKTKFFVIRGTEEDKVQLITQSIKIDYVHKYLYLGAWITDDAKMNYVLASHEPMNESNLNQFAIFCAANSNMPYIYKRKVFDAAVTSALLYSTETWLVDHPKMLIAQYDRAVKC</sequence>
<gene>
    <name evidence="1" type="ORF">Pmani_009589</name>
</gene>
<evidence type="ECO:0000313" key="2">
    <source>
        <dbReference type="Proteomes" id="UP001292094"/>
    </source>
</evidence>
<evidence type="ECO:0000313" key="1">
    <source>
        <dbReference type="EMBL" id="KAK4319487.1"/>
    </source>
</evidence>
<dbReference type="AlphaFoldDB" id="A0AAE1UDH7"/>
<proteinExistence type="predicted"/>